<accession>A0ABP8G9R8</accession>
<dbReference type="PANTHER" id="PTHR43648:SF1">
    <property type="entry name" value="ELECTRON TRANSFER FLAVOPROTEIN BETA SUBUNIT LYSINE METHYLTRANSFERASE"/>
    <property type="match status" value="1"/>
</dbReference>
<feature type="binding site" evidence="6">
    <location>
        <position position="167"/>
    </location>
    <ligand>
        <name>S-adenosyl-L-methionine</name>
        <dbReference type="ChEBI" id="CHEBI:59789"/>
    </ligand>
</feature>
<dbReference type="NCBIfam" id="NF001785">
    <property type="entry name" value="PRK00517.2-2"/>
    <property type="match status" value="1"/>
</dbReference>
<dbReference type="HAMAP" id="MF_00735">
    <property type="entry name" value="Methyltr_PrmA"/>
    <property type="match status" value="1"/>
</dbReference>
<comment type="similarity">
    <text evidence="1 6">Belongs to the methyltransferase superfamily. PrmA family.</text>
</comment>
<keyword evidence="8" id="KW-1185">Reference proteome</keyword>
<evidence type="ECO:0000256" key="1">
    <source>
        <dbReference type="ARBA" id="ARBA00009741"/>
    </source>
</evidence>
<dbReference type="PANTHER" id="PTHR43648">
    <property type="entry name" value="ELECTRON TRANSFER FLAVOPROTEIN BETA SUBUNIT LYSINE METHYLTRANSFERASE"/>
    <property type="match status" value="1"/>
</dbReference>
<feature type="binding site" evidence="6">
    <location>
        <position position="124"/>
    </location>
    <ligand>
        <name>S-adenosyl-L-methionine</name>
        <dbReference type="ChEBI" id="CHEBI:59789"/>
    </ligand>
</feature>
<evidence type="ECO:0000256" key="6">
    <source>
        <dbReference type="HAMAP-Rule" id="MF_00735"/>
    </source>
</evidence>
<comment type="function">
    <text evidence="6">Methylates ribosomal protein L11.</text>
</comment>
<proteinExistence type="inferred from homology"/>
<comment type="catalytic activity">
    <reaction evidence="6">
        <text>L-lysyl-[protein] + 3 S-adenosyl-L-methionine = N(6),N(6),N(6)-trimethyl-L-lysyl-[protein] + 3 S-adenosyl-L-homocysteine + 3 H(+)</text>
        <dbReference type="Rhea" id="RHEA:54192"/>
        <dbReference type="Rhea" id="RHEA-COMP:9752"/>
        <dbReference type="Rhea" id="RHEA-COMP:13826"/>
        <dbReference type="ChEBI" id="CHEBI:15378"/>
        <dbReference type="ChEBI" id="CHEBI:29969"/>
        <dbReference type="ChEBI" id="CHEBI:57856"/>
        <dbReference type="ChEBI" id="CHEBI:59789"/>
        <dbReference type="ChEBI" id="CHEBI:61961"/>
    </reaction>
</comment>
<keyword evidence="4 6" id="KW-0808">Transferase</keyword>
<dbReference type="EC" id="2.1.1.-" evidence="6"/>
<comment type="caution">
    <text evidence="7">The sequence shown here is derived from an EMBL/GenBank/DDBJ whole genome shotgun (WGS) entry which is preliminary data.</text>
</comment>
<dbReference type="Pfam" id="PF06325">
    <property type="entry name" value="PrmA"/>
    <property type="match status" value="1"/>
</dbReference>
<evidence type="ECO:0000256" key="5">
    <source>
        <dbReference type="ARBA" id="ARBA00022691"/>
    </source>
</evidence>
<gene>
    <name evidence="6" type="primary">prmA</name>
    <name evidence="7" type="ORF">GCM10023143_33550</name>
</gene>
<dbReference type="Gene3D" id="3.40.50.150">
    <property type="entry name" value="Vaccinia Virus protein VP39"/>
    <property type="match status" value="1"/>
</dbReference>
<dbReference type="InterPro" id="IPR029063">
    <property type="entry name" value="SAM-dependent_MTases_sf"/>
</dbReference>
<dbReference type="InterPro" id="IPR050078">
    <property type="entry name" value="Ribosomal_L11_MeTrfase_PrmA"/>
</dbReference>
<reference evidence="8" key="1">
    <citation type="journal article" date="2019" name="Int. J. Syst. Evol. Microbiol.">
        <title>The Global Catalogue of Microorganisms (GCM) 10K type strain sequencing project: providing services to taxonomists for standard genome sequencing and annotation.</title>
        <authorList>
            <consortium name="The Broad Institute Genomics Platform"/>
            <consortium name="The Broad Institute Genome Sequencing Center for Infectious Disease"/>
            <person name="Wu L."/>
            <person name="Ma J."/>
        </authorList>
    </citation>
    <scope>NUCLEOTIDE SEQUENCE [LARGE SCALE GENOMIC DNA]</scope>
    <source>
        <strain evidence="8">JCM 17664</strain>
    </source>
</reference>
<evidence type="ECO:0000256" key="3">
    <source>
        <dbReference type="ARBA" id="ARBA00022603"/>
    </source>
</evidence>
<dbReference type="CDD" id="cd02440">
    <property type="entry name" value="AdoMet_MTases"/>
    <property type="match status" value="1"/>
</dbReference>
<dbReference type="SUPFAM" id="SSF53335">
    <property type="entry name" value="S-adenosyl-L-methionine-dependent methyltransferases"/>
    <property type="match status" value="1"/>
</dbReference>
<dbReference type="EMBL" id="BAABFN010000022">
    <property type="protein sequence ID" value="GAA4319837.1"/>
    <property type="molecule type" value="Genomic_DNA"/>
</dbReference>
<comment type="subcellular location">
    <subcellularLocation>
        <location evidence="6">Cytoplasm</location>
    </subcellularLocation>
</comment>
<protein>
    <recommendedName>
        <fullName evidence="6">Ribosomal protein L11 methyltransferase</fullName>
        <shortName evidence="6">L11 Mtase</shortName>
        <ecNumber evidence="6">2.1.1.-</ecNumber>
    </recommendedName>
</protein>
<feature type="binding site" evidence="6">
    <location>
        <position position="145"/>
    </location>
    <ligand>
        <name>S-adenosyl-L-methionine</name>
        <dbReference type="ChEBI" id="CHEBI:59789"/>
    </ligand>
</feature>
<evidence type="ECO:0000256" key="4">
    <source>
        <dbReference type="ARBA" id="ARBA00022679"/>
    </source>
</evidence>
<evidence type="ECO:0000313" key="7">
    <source>
        <dbReference type="EMBL" id="GAA4319837.1"/>
    </source>
</evidence>
<feature type="binding site" evidence="6">
    <location>
        <position position="209"/>
    </location>
    <ligand>
        <name>S-adenosyl-L-methionine</name>
        <dbReference type="ChEBI" id="CHEBI:59789"/>
    </ligand>
</feature>
<keyword evidence="2 6" id="KW-0963">Cytoplasm</keyword>
<evidence type="ECO:0000313" key="8">
    <source>
        <dbReference type="Proteomes" id="UP001501207"/>
    </source>
</evidence>
<dbReference type="InterPro" id="IPR004498">
    <property type="entry name" value="Ribosomal_PrmA_MeTrfase"/>
</dbReference>
<dbReference type="RefSeq" id="WP_344981541.1">
    <property type="nucleotide sequence ID" value="NZ_BAABFN010000022.1"/>
</dbReference>
<name>A0ABP8G9R8_9BACT</name>
<organism evidence="7 8">
    <name type="scientific">Compostibacter hankyongensis</name>
    <dbReference type="NCBI Taxonomy" id="1007089"/>
    <lineage>
        <taxon>Bacteria</taxon>
        <taxon>Pseudomonadati</taxon>
        <taxon>Bacteroidota</taxon>
        <taxon>Chitinophagia</taxon>
        <taxon>Chitinophagales</taxon>
        <taxon>Chitinophagaceae</taxon>
        <taxon>Compostibacter</taxon>
    </lineage>
</organism>
<evidence type="ECO:0000256" key="2">
    <source>
        <dbReference type="ARBA" id="ARBA00022490"/>
    </source>
</evidence>
<dbReference type="Proteomes" id="UP001501207">
    <property type="component" value="Unassembled WGS sequence"/>
</dbReference>
<sequence length="273" mass="29887">MENYVSVIITCPPGQQRDILIGWLDDLGYEGFEEREEELVASLPEPRFDPKALEELLLPLGLRHRRELQQPVNWNARWEASFSPVRIGDFCGIRAAFHPPVEDVLHEIIITPRMTFGTGHHATTSAMIRLMQKLDFSGKKVLDFGTGTAILALLAERCGAAAVCAVDNDGWAVRNARENLTENNSRNIMVEEADRVPPGAGSWDIVLANLNRHILVEQLPALEAALSPGGSLLVSGILEADGALMTATAARYGLAPAEQLLCDGWLALRFGKS</sequence>
<keyword evidence="5 6" id="KW-0949">S-adenosyl-L-methionine</keyword>
<keyword evidence="3 6" id="KW-0489">Methyltransferase</keyword>